<sequence length="136" mass="16298">MTLRYGHFVTTPFLPVRYGQFVMDTSSLWTKKHPKLGAFMYDDRLLQNHLVEHIKLIEAGERDAPEKNDSGDRKILQQRRKLTQNIQQMLHPSERADEIIKRLYHLGKDCSSRIKIYVKLLFYFFCVKHLFYFCFV</sequence>
<keyword evidence="1" id="KW-1185">Reference proteome</keyword>
<proteinExistence type="predicted"/>
<reference evidence="2" key="1">
    <citation type="submission" date="2022-11" db="UniProtKB">
        <authorList>
            <consortium name="WormBaseParasite"/>
        </authorList>
    </citation>
    <scope>IDENTIFICATION</scope>
</reference>
<dbReference type="Proteomes" id="UP000887578">
    <property type="component" value="Unplaced"/>
</dbReference>
<dbReference type="WBParaSite" id="PDA_v2.g2864.t1">
    <property type="protein sequence ID" value="PDA_v2.g2864.t1"/>
    <property type="gene ID" value="PDA_v2.g2864"/>
</dbReference>
<name>A0A914QAQ6_9BILA</name>
<accession>A0A914QAQ6</accession>
<dbReference type="AlphaFoldDB" id="A0A914QAQ6"/>
<organism evidence="1 2">
    <name type="scientific">Panagrolaimus davidi</name>
    <dbReference type="NCBI Taxonomy" id="227884"/>
    <lineage>
        <taxon>Eukaryota</taxon>
        <taxon>Metazoa</taxon>
        <taxon>Ecdysozoa</taxon>
        <taxon>Nematoda</taxon>
        <taxon>Chromadorea</taxon>
        <taxon>Rhabditida</taxon>
        <taxon>Tylenchina</taxon>
        <taxon>Panagrolaimomorpha</taxon>
        <taxon>Panagrolaimoidea</taxon>
        <taxon>Panagrolaimidae</taxon>
        <taxon>Panagrolaimus</taxon>
    </lineage>
</organism>
<evidence type="ECO:0000313" key="2">
    <source>
        <dbReference type="WBParaSite" id="PDA_v2.g2864.t1"/>
    </source>
</evidence>
<protein>
    <submittedName>
        <fullName evidence="2">CARD domain-containing protein</fullName>
    </submittedName>
</protein>
<evidence type="ECO:0000313" key="1">
    <source>
        <dbReference type="Proteomes" id="UP000887578"/>
    </source>
</evidence>